<dbReference type="PANTHER" id="PTHR39159:SF1">
    <property type="entry name" value="UPF0374 PROTEIN YGAC"/>
    <property type="match status" value="1"/>
</dbReference>
<name>A0A9Q3Z5H5_9ACTN</name>
<dbReference type="Pfam" id="PF04167">
    <property type="entry name" value="DUF402"/>
    <property type="match status" value="1"/>
</dbReference>
<evidence type="ECO:0000256" key="1">
    <source>
        <dbReference type="ARBA" id="ARBA00022801"/>
    </source>
</evidence>
<dbReference type="GO" id="GO:0016787">
    <property type="term" value="F:hydrolase activity"/>
    <property type="evidence" value="ECO:0007669"/>
    <property type="project" value="UniProtKB-KW"/>
</dbReference>
<proteinExistence type="predicted"/>
<accession>A0A9Q3Z5H5</accession>
<dbReference type="InterPro" id="IPR007295">
    <property type="entry name" value="DUF402"/>
</dbReference>
<dbReference type="Proteomes" id="UP001108029">
    <property type="component" value="Unassembled WGS sequence"/>
</dbReference>
<organism evidence="3 4">
    <name type="scientific">Streptomyces guryensis</name>
    <dbReference type="NCBI Taxonomy" id="2886947"/>
    <lineage>
        <taxon>Bacteria</taxon>
        <taxon>Bacillati</taxon>
        <taxon>Actinomycetota</taxon>
        <taxon>Actinomycetes</taxon>
        <taxon>Kitasatosporales</taxon>
        <taxon>Streptomycetaceae</taxon>
        <taxon>Streptomyces</taxon>
    </lineage>
</organism>
<reference evidence="3" key="1">
    <citation type="submission" date="2021-12" db="EMBL/GenBank/DDBJ databases">
        <authorList>
            <person name="Lee J.-H."/>
            <person name="Kim S.-B."/>
        </authorList>
    </citation>
    <scope>NUCLEOTIDE SEQUENCE</scope>
    <source>
        <strain evidence="3">NR30</strain>
    </source>
</reference>
<keyword evidence="4" id="KW-1185">Reference proteome</keyword>
<feature type="domain" description="DUF402" evidence="2">
    <location>
        <begin position="74"/>
        <end position="187"/>
    </location>
</feature>
<dbReference type="InterPro" id="IPR050212">
    <property type="entry name" value="Ntdp-like"/>
</dbReference>
<gene>
    <name evidence="3" type="ORF">LJ657_14590</name>
</gene>
<dbReference type="PANTHER" id="PTHR39159">
    <property type="match status" value="1"/>
</dbReference>
<dbReference type="InterPro" id="IPR035930">
    <property type="entry name" value="FomD-like_sf"/>
</dbReference>
<protein>
    <submittedName>
        <fullName evidence="3">DUF402 domain-containing protein</fullName>
    </submittedName>
</protein>
<sequence length="221" mass="25243">MGSLRPGGTAVRRDVYRDKVWSAHALRVVEDGTEALVLAGRPGAEMLAPTTWIEWLLTGDETARARAMPNLADGNWRLDPWSWRNTAHLQWVPPELWFSVHAFYDPSDGHRLAHWYVNFQQPMRRTAIGFDTFDLLLDLVIDPDLSQWRWKDEDEYAHGRRLGVVSEADHRAVERARDEATAMIEERTGPFAAAADWRDWRSEPHWPAPSLPTGTLTVGLP</sequence>
<dbReference type="EMBL" id="JAJSBI010000006">
    <property type="protein sequence ID" value="MCD9874888.1"/>
    <property type="molecule type" value="Genomic_DNA"/>
</dbReference>
<dbReference type="AlphaFoldDB" id="A0A9Q3Z5H5"/>
<dbReference type="Gene3D" id="2.40.380.10">
    <property type="entry name" value="FomD-like"/>
    <property type="match status" value="1"/>
</dbReference>
<evidence type="ECO:0000259" key="2">
    <source>
        <dbReference type="Pfam" id="PF04167"/>
    </source>
</evidence>
<comment type="caution">
    <text evidence="3">The sequence shown here is derived from an EMBL/GenBank/DDBJ whole genome shotgun (WGS) entry which is preliminary data.</text>
</comment>
<evidence type="ECO:0000313" key="3">
    <source>
        <dbReference type="EMBL" id="MCD9874888.1"/>
    </source>
</evidence>
<dbReference type="SUPFAM" id="SSF159234">
    <property type="entry name" value="FomD-like"/>
    <property type="match status" value="1"/>
</dbReference>
<keyword evidence="1" id="KW-0378">Hydrolase</keyword>
<evidence type="ECO:0000313" key="4">
    <source>
        <dbReference type="Proteomes" id="UP001108029"/>
    </source>
</evidence>